<dbReference type="OrthoDB" id="778454at2759"/>
<dbReference type="EMBL" id="QJKJ01009854">
    <property type="protein sequence ID" value="RDX75401.1"/>
    <property type="molecule type" value="Genomic_DNA"/>
</dbReference>
<reference evidence="3" key="1">
    <citation type="submission" date="2018-05" db="EMBL/GenBank/DDBJ databases">
        <title>Draft genome of Mucuna pruriens seed.</title>
        <authorList>
            <person name="Nnadi N.E."/>
            <person name="Vos R."/>
            <person name="Hasami M.H."/>
            <person name="Devisetty U.K."/>
            <person name="Aguiy J.C."/>
        </authorList>
    </citation>
    <scope>NUCLEOTIDE SEQUENCE [LARGE SCALE GENOMIC DNA]</scope>
    <source>
        <strain evidence="3">JCA_2017</strain>
    </source>
</reference>
<evidence type="ECO:0000256" key="1">
    <source>
        <dbReference type="SAM" id="Coils"/>
    </source>
</evidence>
<dbReference type="AlphaFoldDB" id="A0A371FAT0"/>
<feature type="non-terminal residue" evidence="3">
    <location>
        <position position="1"/>
    </location>
</feature>
<keyword evidence="1" id="KW-0175">Coiled coil</keyword>
<proteinExistence type="predicted"/>
<dbReference type="Proteomes" id="UP000257109">
    <property type="component" value="Unassembled WGS sequence"/>
</dbReference>
<feature type="compositionally biased region" description="Polar residues" evidence="2">
    <location>
        <begin position="38"/>
        <end position="52"/>
    </location>
</feature>
<feature type="region of interest" description="Disordered" evidence="2">
    <location>
        <begin position="38"/>
        <end position="69"/>
    </location>
</feature>
<evidence type="ECO:0000313" key="3">
    <source>
        <dbReference type="EMBL" id="RDX75401.1"/>
    </source>
</evidence>
<feature type="coiled-coil region" evidence="1">
    <location>
        <begin position="11"/>
        <end position="38"/>
    </location>
</feature>
<keyword evidence="4" id="KW-1185">Reference proteome</keyword>
<organism evidence="3 4">
    <name type="scientific">Mucuna pruriens</name>
    <name type="common">Velvet bean</name>
    <name type="synonym">Dolichos pruriens</name>
    <dbReference type="NCBI Taxonomy" id="157652"/>
    <lineage>
        <taxon>Eukaryota</taxon>
        <taxon>Viridiplantae</taxon>
        <taxon>Streptophyta</taxon>
        <taxon>Embryophyta</taxon>
        <taxon>Tracheophyta</taxon>
        <taxon>Spermatophyta</taxon>
        <taxon>Magnoliopsida</taxon>
        <taxon>eudicotyledons</taxon>
        <taxon>Gunneridae</taxon>
        <taxon>Pentapetalae</taxon>
        <taxon>rosids</taxon>
        <taxon>fabids</taxon>
        <taxon>Fabales</taxon>
        <taxon>Fabaceae</taxon>
        <taxon>Papilionoideae</taxon>
        <taxon>50 kb inversion clade</taxon>
        <taxon>NPAAA clade</taxon>
        <taxon>indigoferoid/millettioid clade</taxon>
        <taxon>Phaseoleae</taxon>
        <taxon>Mucuna</taxon>
    </lineage>
</organism>
<name>A0A371FAT0_MUCPR</name>
<protein>
    <submittedName>
        <fullName evidence="3">Uncharacterized protein</fullName>
    </submittedName>
</protein>
<comment type="caution">
    <text evidence="3">The sequence shown here is derived from an EMBL/GenBank/DDBJ whole genome shotgun (WGS) entry which is preliminary data.</text>
</comment>
<accession>A0A371FAT0</accession>
<sequence>MQLQKNMNTPIQDLKMQIRQLTNTMSHLQSLLRSINANSEPDTNSQMLQQDKTVPLPFPTQTISTKKPDSDEELLRMFRKVEINIPLLDVIKQIPKYAKFLKELCMHKRKNMKGSMEMGGIVMALTRNEDFTIGA</sequence>
<evidence type="ECO:0000256" key="2">
    <source>
        <dbReference type="SAM" id="MobiDB-lite"/>
    </source>
</evidence>
<evidence type="ECO:0000313" key="4">
    <source>
        <dbReference type="Proteomes" id="UP000257109"/>
    </source>
</evidence>
<gene>
    <name evidence="3" type="ORF">CR513_44723</name>
</gene>